<dbReference type="AlphaFoldDB" id="A0A2N5UF56"/>
<proteinExistence type="predicted"/>
<evidence type="ECO:0000313" key="1">
    <source>
        <dbReference type="EMBL" id="PLW36367.1"/>
    </source>
</evidence>
<sequence length="117" mass="12397">MAASDKNLDAAIRARFSGSVSLGKQGCTCSLGALGKQIPGNINRGAGIAPQSEGHSTPQDEKIAALYGERPFPAPLNNQIKAIKKEDHPFNFGMDEINKLATEEIPSAKSLLPQILI</sequence>
<dbReference type="Proteomes" id="UP000235388">
    <property type="component" value="Unassembled WGS sequence"/>
</dbReference>
<dbReference type="EMBL" id="PGCJ01000240">
    <property type="protein sequence ID" value="PLW36367.1"/>
    <property type="molecule type" value="Genomic_DNA"/>
</dbReference>
<protein>
    <submittedName>
        <fullName evidence="1">Uncharacterized protein</fullName>
    </submittedName>
</protein>
<evidence type="ECO:0000313" key="2">
    <source>
        <dbReference type="Proteomes" id="UP000235388"/>
    </source>
</evidence>
<comment type="caution">
    <text evidence="1">The sequence shown here is derived from an EMBL/GenBank/DDBJ whole genome shotgun (WGS) entry which is preliminary data.</text>
</comment>
<reference evidence="1 2" key="1">
    <citation type="submission" date="2017-11" db="EMBL/GenBank/DDBJ databases">
        <title>De novo assembly and phasing of dikaryotic genomes from two isolates of Puccinia coronata f. sp. avenae, the causal agent of oat crown rust.</title>
        <authorList>
            <person name="Miller M.E."/>
            <person name="Zhang Y."/>
            <person name="Omidvar V."/>
            <person name="Sperschneider J."/>
            <person name="Schwessinger B."/>
            <person name="Raley C."/>
            <person name="Palmer J.M."/>
            <person name="Garnica D."/>
            <person name="Upadhyaya N."/>
            <person name="Rathjen J."/>
            <person name="Taylor J.M."/>
            <person name="Park R.F."/>
            <person name="Dodds P.N."/>
            <person name="Hirsch C.D."/>
            <person name="Kianian S.F."/>
            <person name="Figueroa M."/>
        </authorList>
    </citation>
    <scope>NUCLEOTIDE SEQUENCE [LARGE SCALE GENOMIC DNA]</scope>
    <source>
        <strain evidence="1">12NC29</strain>
    </source>
</reference>
<accession>A0A2N5UF56</accession>
<keyword evidence="2" id="KW-1185">Reference proteome</keyword>
<gene>
    <name evidence="1" type="ORF">PCANC_16190</name>
</gene>
<name>A0A2N5UF56_9BASI</name>
<organism evidence="1 2">
    <name type="scientific">Puccinia coronata f. sp. avenae</name>
    <dbReference type="NCBI Taxonomy" id="200324"/>
    <lineage>
        <taxon>Eukaryota</taxon>
        <taxon>Fungi</taxon>
        <taxon>Dikarya</taxon>
        <taxon>Basidiomycota</taxon>
        <taxon>Pucciniomycotina</taxon>
        <taxon>Pucciniomycetes</taxon>
        <taxon>Pucciniales</taxon>
        <taxon>Pucciniaceae</taxon>
        <taxon>Puccinia</taxon>
    </lineage>
</organism>